<dbReference type="InterPro" id="IPR045690">
    <property type="entry name" value="DUF6055"/>
</dbReference>
<keyword evidence="2" id="KW-0645">Protease</keyword>
<dbReference type="Pfam" id="PF19527">
    <property type="entry name" value="DUF6055"/>
    <property type="match status" value="1"/>
</dbReference>
<dbReference type="InterPro" id="IPR006311">
    <property type="entry name" value="TAT_signal"/>
</dbReference>
<keyword evidence="3" id="KW-1185">Reference proteome</keyword>
<evidence type="ECO:0000256" key="1">
    <source>
        <dbReference type="SAM" id="SignalP"/>
    </source>
</evidence>
<feature type="chain" id="PRO_5046007245" evidence="1">
    <location>
        <begin position="41"/>
        <end position="451"/>
    </location>
</feature>
<feature type="signal peptide" evidence="1">
    <location>
        <begin position="1"/>
        <end position="40"/>
    </location>
</feature>
<comment type="caution">
    <text evidence="2">The sequence shown here is derived from an EMBL/GenBank/DDBJ whole genome shotgun (WGS) entry which is preliminary data.</text>
</comment>
<gene>
    <name evidence="2" type="ORF">ACFPWU_09120</name>
</gene>
<proteinExistence type="predicted"/>
<dbReference type="PROSITE" id="PS51318">
    <property type="entry name" value="TAT"/>
    <property type="match status" value="1"/>
</dbReference>
<evidence type="ECO:0000313" key="2">
    <source>
        <dbReference type="EMBL" id="MFC6153822.1"/>
    </source>
</evidence>
<dbReference type="EMBL" id="JBHSQI010000004">
    <property type="protein sequence ID" value="MFC6153822.1"/>
    <property type="molecule type" value="Genomic_DNA"/>
</dbReference>
<dbReference type="Proteomes" id="UP001596098">
    <property type="component" value="Unassembled WGS sequence"/>
</dbReference>
<keyword evidence="2" id="KW-0482">Metalloprotease</keyword>
<dbReference type="NCBIfam" id="NF045524">
    <property type="entry name" value="MXAN_6640_HExxH"/>
    <property type="match status" value="1"/>
</dbReference>
<accession>A0ABW1QXW9</accession>
<evidence type="ECO:0000313" key="3">
    <source>
        <dbReference type="Proteomes" id="UP001596098"/>
    </source>
</evidence>
<sequence length="451" mass="48663">MTRAVNRPPRGARTPRRTLIGVAAALALSTLAVLPAPPFAATPAAAEPAWASTAHDYGVGVATASTCSAKICVHRALSGPDAASAAWAEKTLRHADTAWRTLVDGHGYRAPAASPSSDGDERFDVYLADLAPQGQYGRAMSGDDVPGQTRRSRSYLVIENDMAGMGRHAAADLAATVAHEFFHAVQLNIDDAEDTWFMEASATWAETQVFPHLPRNRQYLMHGQVGRRGLPLDSPSGAYGNHVFVERLAAVAGRDAVRQVWNRLDASTGSRDENPLQAVAAVLAARDMTWRDFYTGFAVANLTPGRSYPAHVGGTMQRPDTTVKLGPRRRSTAQTARLPHLTSRVTAYKVASSAKKRRLRITITSTDPERTGAMVLVERKDGSLRRVPARLSASGRATVTVLAKRKRVKRVLVVTTNTSRAFRDCGNDSGWTCGGMPVHDRTKVTVSAKLR</sequence>
<dbReference type="GO" id="GO:0008237">
    <property type="term" value="F:metallopeptidase activity"/>
    <property type="evidence" value="ECO:0007669"/>
    <property type="project" value="UniProtKB-KW"/>
</dbReference>
<protein>
    <submittedName>
        <fullName evidence="2">MXAN_6640 family putative metalloprotease</fullName>
    </submittedName>
</protein>
<dbReference type="RefSeq" id="WP_128219907.1">
    <property type="nucleotide sequence ID" value="NZ_CP034929.1"/>
</dbReference>
<name>A0ABW1QXW9_9ACTN</name>
<keyword evidence="1" id="KW-0732">Signal</keyword>
<keyword evidence="2" id="KW-0378">Hydrolase</keyword>
<reference evidence="3" key="1">
    <citation type="journal article" date="2019" name="Int. J. Syst. Evol. Microbiol.">
        <title>The Global Catalogue of Microorganisms (GCM) 10K type strain sequencing project: providing services to taxonomists for standard genome sequencing and annotation.</title>
        <authorList>
            <consortium name="The Broad Institute Genomics Platform"/>
            <consortium name="The Broad Institute Genome Sequencing Center for Infectious Disease"/>
            <person name="Wu L."/>
            <person name="Ma J."/>
        </authorList>
    </citation>
    <scope>NUCLEOTIDE SEQUENCE [LARGE SCALE GENOMIC DNA]</scope>
    <source>
        <strain evidence="3">DFY28</strain>
    </source>
</reference>
<organism evidence="2 3">
    <name type="scientific">Nocardioides yefusunii</name>
    <dbReference type="NCBI Taxonomy" id="2500546"/>
    <lineage>
        <taxon>Bacteria</taxon>
        <taxon>Bacillati</taxon>
        <taxon>Actinomycetota</taxon>
        <taxon>Actinomycetes</taxon>
        <taxon>Propionibacteriales</taxon>
        <taxon>Nocardioidaceae</taxon>
        <taxon>Nocardioides</taxon>
    </lineage>
</organism>